<organism evidence="2 3">
    <name type="scientific">Rhizoctonia solani</name>
    <dbReference type="NCBI Taxonomy" id="456999"/>
    <lineage>
        <taxon>Eukaryota</taxon>
        <taxon>Fungi</taxon>
        <taxon>Dikarya</taxon>
        <taxon>Basidiomycota</taxon>
        <taxon>Agaricomycotina</taxon>
        <taxon>Agaricomycetes</taxon>
        <taxon>Cantharellales</taxon>
        <taxon>Ceratobasidiaceae</taxon>
        <taxon>Rhizoctonia</taxon>
    </lineage>
</organism>
<evidence type="ECO:0000313" key="2">
    <source>
        <dbReference type="EMBL" id="CAE6431380.1"/>
    </source>
</evidence>
<gene>
    <name evidence="2" type="ORF">RDB_LOCUS66384</name>
</gene>
<dbReference type="AlphaFoldDB" id="A0A8H2XNS5"/>
<feature type="region of interest" description="Disordered" evidence="1">
    <location>
        <begin position="49"/>
        <end position="68"/>
    </location>
</feature>
<name>A0A8H2XNS5_9AGAM</name>
<comment type="caution">
    <text evidence="2">The sequence shown here is derived from an EMBL/GenBank/DDBJ whole genome shotgun (WGS) entry which is preliminary data.</text>
</comment>
<dbReference type="Proteomes" id="UP000663841">
    <property type="component" value="Unassembled WGS sequence"/>
</dbReference>
<accession>A0A8H2XNS5</accession>
<dbReference type="EMBL" id="CAJMWW010000084">
    <property type="protein sequence ID" value="CAE6431380.1"/>
    <property type="molecule type" value="Genomic_DNA"/>
</dbReference>
<feature type="region of interest" description="Disordered" evidence="1">
    <location>
        <begin position="95"/>
        <end position="190"/>
    </location>
</feature>
<protein>
    <submittedName>
        <fullName evidence="2">Uncharacterized protein</fullName>
    </submittedName>
</protein>
<feature type="compositionally biased region" description="Low complexity" evidence="1">
    <location>
        <begin position="104"/>
        <end position="115"/>
    </location>
</feature>
<reference evidence="2" key="1">
    <citation type="submission" date="2021-01" db="EMBL/GenBank/DDBJ databases">
        <authorList>
            <person name="Kaushik A."/>
        </authorList>
    </citation>
    <scope>NUCLEOTIDE SEQUENCE</scope>
    <source>
        <strain evidence="2">AG3-T5</strain>
    </source>
</reference>
<evidence type="ECO:0000313" key="3">
    <source>
        <dbReference type="Proteomes" id="UP000663841"/>
    </source>
</evidence>
<proteinExistence type="predicted"/>
<feature type="compositionally biased region" description="Polar residues" evidence="1">
    <location>
        <begin position="54"/>
        <end position="65"/>
    </location>
</feature>
<feature type="compositionally biased region" description="Polar residues" evidence="1">
    <location>
        <begin position="116"/>
        <end position="128"/>
    </location>
</feature>
<sequence>MYQVATQATLQSLDAPRVERLGASQVAPAVAPKLATSATSLVTAPISSRVGAPSVSQVEPSSASQVEPPISLRQVGPQIAYAPIPQAQFPAALRSVSPSMSEAGSQTTTGTNSSSRYTQIESLNTSRAPPTATLGEQHPALHFAPRSTSSTFRQGQPPIPGSSVDSNQDVWGPGSSLKRKRDTSEQQTQDLKKPSIFKFWCQGCGLSFSQGEIAIEHKSDPDSLYGCRNLDPVFAINPPHLVESGPKHGQTNAGMS</sequence>
<evidence type="ECO:0000256" key="1">
    <source>
        <dbReference type="SAM" id="MobiDB-lite"/>
    </source>
</evidence>